<comment type="catalytic activity">
    <reaction evidence="9">
        <text>4-CDP-2-C-methyl-D-erythritol + ATP = 4-CDP-2-C-methyl-D-erythritol 2-phosphate + ADP + H(+)</text>
        <dbReference type="Rhea" id="RHEA:18437"/>
        <dbReference type="ChEBI" id="CHEBI:15378"/>
        <dbReference type="ChEBI" id="CHEBI:30616"/>
        <dbReference type="ChEBI" id="CHEBI:57823"/>
        <dbReference type="ChEBI" id="CHEBI:57919"/>
        <dbReference type="ChEBI" id="CHEBI:456216"/>
        <dbReference type="EC" id="2.7.1.148"/>
    </reaction>
</comment>
<evidence type="ECO:0000259" key="11">
    <source>
        <dbReference type="Pfam" id="PF08544"/>
    </source>
</evidence>
<evidence type="ECO:0000313" key="12">
    <source>
        <dbReference type="EMBL" id="CEA16041.1"/>
    </source>
</evidence>
<evidence type="ECO:0000256" key="7">
    <source>
        <dbReference type="ARBA" id="ARBA00022840"/>
    </source>
</evidence>
<evidence type="ECO:0000256" key="5">
    <source>
        <dbReference type="ARBA" id="ARBA00022741"/>
    </source>
</evidence>
<dbReference type="InterPro" id="IPR013750">
    <property type="entry name" value="GHMP_kinase_C_dom"/>
</dbReference>
<keyword evidence="4 9" id="KW-0808">Transferase</keyword>
<dbReference type="HOGENOM" id="CLU_053057_1_1_10"/>
<dbReference type="InterPro" id="IPR036554">
    <property type="entry name" value="GHMP_kinase_C_sf"/>
</dbReference>
<feature type="domain" description="GHMP kinase C-terminal" evidence="11">
    <location>
        <begin position="200"/>
        <end position="262"/>
    </location>
</feature>
<evidence type="ECO:0000256" key="4">
    <source>
        <dbReference type="ARBA" id="ARBA00022679"/>
    </source>
</evidence>
<keyword evidence="9" id="KW-0414">Isoprene biosynthesis</keyword>
<evidence type="ECO:0000313" key="13">
    <source>
        <dbReference type="Proteomes" id="UP000032417"/>
    </source>
</evidence>
<dbReference type="Pfam" id="PF08544">
    <property type="entry name" value="GHMP_kinases_C"/>
    <property type="match status" value="1"/>
</dbReference>
<dbReference type="EMBL" id="LN515532">
    <property type="protein sequence ID" value="CEA16041.1"/>
    <property type="molecule type" value="Genomic_DNA"/>
</dbReference>
<protein>
    <recommendedName>
        <fullName evidence="3 9">4-diphosphocytidyl-2-C-methyl-D-erythritol kinase</fullName>
        <shortName evidence="9">CMK</shortName>
        <ecNumber evidence="2 9">2.7.1.148</ecNumber>
    </recommendedName>
    <alternativeName>
        <fullName evidence="8 9">4-(cytidine-5'-diphospho)-2-C-methyl-D-erythritol kinase</fullName>
    </alternativeName>
</protein>
<comment type="function">
    <text evidence="9">Catalyzes the phosphorylation of the position 2 hydroxy group of 4-diphosphocytidyl-2C-methyl-D-erythritol.</text>
</comment>
<dbReference type="InterPro" id="IPR006204">
    <property type="entry name" value="GHMP_kinase_N_dom"/>
</dbReference>
<dbReference type="PIRSF" id="PIRSF010376">
    <property type="entry name" value="IspE"/>
    <property type="match status" value="1"/>
</dbReference>
<dbReference type="PATRIC" id="fig|1562970.3.peg.1278"/>
<dbReference type="PANTHER" id="PTHR43527">
    <property type="entry name" value="4-DIPHOSPHOCYTIDYL-2-C-METHYL-D-ERYTHRITOL KINASE, CHLOROPLASTIC"/>
    <property type="match status" value="1"/>
</dbReference>
<dbReference type="SUPFAM" id="SSF55060">
    <property type="entry name" value="GHMP Kinase, C-terminal domain"/>
    <property type="match status" value="1"/>
</dbReference>
<feature type="active site" evidence="9">
    <location>
        <position position="8"/>
    </location>
</feature>
<evidence type="ECO:0000256" key="6">
    <source>
        <dbReference type="ARBA" id="ARBA00022777"/>
    </source>
</evidence>
<evidence type="ECO:0000256" key="2">
    <source>
        <dbReference type="ARBA" id="ARBA00012052"/>
    </source>
</evidence>
<dbReference type="GO" id="GO:0016114">
    <property type="term" value="P:terpenoid biosynthetic process"/>
    <property type="evidence" value="ECO:0007669"/>
    <property type="project" value="UniProtKB-UniRule"/>
</dbReference>
<dbReference type="KEGG" id="pbt:ING2E5B_1291"/>
<dbReference type="EC" id="2.7.1.148" evidence="2 9"/>
<name>A0A098C0T3_9BACT</name>
<evidence type="ECO:0000256" key="3">
    <source>
        <dbReference type="ARBA" id="ARBA00017473"/>
    </source>
</evidence>
<sequence length="278" mass="31182">MICFPNAKINLGLQIVSRRQDGYHNLETIFYPIELKEGLEITSASKSDELNTQNKFRLFTYGDKITGLAENNLVVKALNLVTQEKEIPAIDIHLLKRIPSGAGLGGGSSDAAFMLKLLNKSFELGYSIDDLMIKASKIGADCPFFLHNKPLLATGVGDQFEAVDVNLKGYYLMLVKPDLSVNTKEAYSMIVPKQPEHSLKDIIQRPFAEWNELMINDFETPIFKKYPEICNIKNQLLEMGALYASMSGSGSSLYGIFKNKPDSKGMFKNYFVWCDKLN</sequence>
<evidence type="ECO:0000256" key="1">
    <source>
        <dbReference type="ARBA" id="ARBA00009684"/>
    </source>
</evidence>
<dbReference type="GO" id="GO:0019288">
    <property type="term" value="P:isopentenyl diphosphate biosynthetic process, methylerythritol 4-phosphate pathway"/>
    <property type="evidence" value="ECO:0007669"/>
    <property type="project" value="UniProtKB-UniRule"/>
</dbReference>
<feature type="binding site" evidence="9">
    <location>
        <begin position="99"/>
        <end position="109"/>
    </location>
    <ligand>
        <name>ATP</name>
        <dbReference type="ChEBI" id="CHEBI:30616"/>
    </ligand>
</feature>
<comment type="similarity">
    <text evidence="1 9">Belongs to the GHMP kinase family. IspE subfamily.</text>
</comment>
<dbReference type="PANTHER" id="PTHR43527:SF2">
    <property type="entry name" value="4-DIPHOSPHOCYTIDYL-2-C-METHYL-D-ERYTHRITOL KINASE, CHLOROPLASTIC"/>
    <property type="match status" value="1"/>
</dbReference>
<dbReference type="Pfam" id="PF00288">
    <property type="entry name" value="GHMP_kinases_N"/>
    <property type="match status" value="1"/>
</dbReference>
<dbReference type="GO" id="GO:0050515">
    <property type="term" value="F:4-(cytidine 5'-diphospho)-2-C-methyl-D-erythritol kinase activity"/>
    <property type="evidence" value="ECO:0007669"/>
    <property type="project" value="UniProtKB-UniRule"/>
</dbReference>
<comment type="pathway">
    <text evidence="9">Isoprenoid biosynthesis; isopentenyl diphosphate biosynthesis via DXP pathway; isopentenyl diphosphate from 1-deoxy-D-xylulose 5-phosphate: step 3/6.</text>
</comment>
<evidence type="ECO:0000256" key="9">
    <source>
        <dbReference type="HAMAP-Rule" id="MF_00061"/>
    </source>
</evidence>
<dbReference type="InterPro" id="IPR020568">
    <property type="entry name" value="Ribosomal_Su5_D2-typ_SF"/>
</dbReference>
<keyword evidence="7 9" id="KW-0067">ATP-binding</keyword>
<dbReference type="Gene3D" id="3.30.70.890">
    <property type="entry name" value="GHMP kinase, C-terminal domain"/>
    <property type="match status" value="1"/>
</dbReference>
<proteinExistence type="inferred from homology"/>
<dbReference type="InterPro" id="IPR014721">
    <property type="entry name" value="Ribsml_uS5_D2-typ_fold_subgr"/>
</dbReference>
<evidence type="ECO:0000259" key="10">
    <source>
        <dbReference type="Pfam" id="PF00288"/>
    </source>
</evidence>
<dbReference type="OrthoDB" id="9809438at2"/>
<feature type="active site" evidence="9">
    <location>
        <position position="141"/>
    </location>
</feature>
<dbReference type="GO" id="GO:0005524">
    <property type="term" value="F:ATP binding"/>
    <property type="evidence" value="ECO:0007669"/>
    <property type="project" value="UniProtKB-UniRule"/>
</dbReference>
<dbReference type="HAMAP" id="MF_00061">
    <property type="entry name" value="IspE"/>
    <property type="match status" value="1"/>
</dbReference>
<dbReference type="Proteomes" id="UP000032417">
    <property type="component" value="Chromosome 1"/>
</dbReference>
<dbReference type="InterPro" id="IPR004424">
    <property type="entry name" value="IspE"/>
</dbReference>
<dbReference type="STRING" id="1562970.ING2E5B_1291"/>
<gene>
    <name evidence="9 12" type="primary">ispE</name>
    <name evidence="12" type="ORF">ING2E5B_1291</name>
</gene>
<feature type="domain" description="GHMP kinase N-terminal" evidence="10">
    <location>
        <begin position="72"/>
        <end position="147"/>
    </location>
</feature>
<dbReference type="SUPFAM" id="SSF54211">
    <property type="entry name" value="Ribosomal protein S5 domain 2-like"/>
    <property type="match status" value="1"/>
</dbReference>
<keyword evidence="5 9" id="KW-0547">Nucleotide-binding</keyword>
<reference evidence="12 13" key="1">
    <citation type="submission" date="2014-08" db="EMBL/GenBank/DDBJ databases">
        <authorList>
            <person name="Wibberg D."/>
        </authorList>
    </citation>
    <scope>NUCLEOTIDE SEQUENCE [LARGE SCALE GENOMIC DNA]</scope>
    <source>
        <strain evidence="13">ING2-E5B</strain>
    </source>
</reference>
<dbReference type="UniPathway" id="UPA00056">
    <property type="reaction ID" value="UER00094"/>
</dbReference>
<dbReference type="NCBIfam" id="TIGR00154">
    <property type="entry name" value="ispE"/>
    <property type="match status" value="1"/>
</dbReference>
<evidence type="ECO:0000256" key="8">
    <source>
        <dbReference type="ARBA" id="ARBA00032554"/>
    </source>
</evidence>
<dbReference type="Gene3D" id="3.30.230.10">
    <property type="match status" value="1"/>
</dbReference>
<organism evidence="12 13">
    <name type="scientific">Fermentimonas caenicola</name>
    <dbReference type="NCBI Taxonomy" id="1562970"/>
    <lineage>
        <taxon>Bacteria</taxon>
        <taxon>Pseudomonadati</taxon>
        <taxon>Bacteroidota</taxon>
        <taxon>Bacteroidia</taxon>
        <taxon>Bacteroidales</taxon>
        <taxon>Dysgonomonadaceae</taxon>
        <taxon>Fermentimonas</taxon>
    </lineage>
</organism>
<keyword evidence="6 9" id="KW-0418">Kinase</keyword>
<keyword evidence="13" id="KW-1185">Reference proteome</keyword>
<accession>A0A098C0T3</accession>
<dbReference type="AlphaFoldDB" id="A0A098C0T3"/>